<proteinExistence type="predicted"/>
<accession>A0A1D8NLK9</accession>
<dbReference type="EMBL" id="CP017558">
    <property type="protein sequence ID" value="AOW06519.1"/>
    <property type="molecule type" value="Genomic_DNA"/>
</dbReference>
<feature type="chain" id="PRO_5009110595" description="Secreted protein" evidence="1">
    <location>
        <begin position="21"/>
        <end position="86"/>
    </location>
</feature>
<dbReference type="GeneID" id="94583815"/>
<dbReference type="Proteomes" id="UP000182444">
    <property type="component" value="Chromosome 1F"/>
</dbReference>
<evidence type="ECO:0000256" key="1">
    <source>
        <dbReference type="SAM" id="SignalP"/>
    </source>
</evidence>
<organism evidence="2 3">
    <name type="scientific">Yarrowia lipolytica</name>
    <name type="common">Candida lipolytica</name>
    <dbReference type="NCBI Taxonomy" id="4952"/>
    <lineage>
        <taxon>Eukaryota</taxon>
        <taxon>Fungi</taxon>
        <taxon>Dikarya</taxon>
        <taxon>Ascomycota</taxon>
        <taxon>Saccharomycotina</taxon>
        <taxon>Dipodascomycetes</taxon>
        <taxon>Dipodascales</taxon>
        <taxon>Dipodascales incertae sedis</taxon>
        <taxon>Yarrowia</taxon>
    </lineage>
</organism>
<evidence type="ECO:0008006" key="4">
    <source>
        <dbReference type="Google" id="ProtNLM"/>
    </source>
</evidence>
<evidence type="ECO:0000313" key="2">
    <source>
        <dbReference type="EMBL" id="AOW06519.1"/>
    </source>
</evidence>
<evidence type="ECO:0000313" key="3">
    <source>
        <dbReference type="Proteomes" id="UP000182444"/>
    </source>
</evidence>
<dbReference type="VEuPathDB" id="FungiDB:YALI1_F03197g"/>
<dbReference type="RefSeq" id="XP_068139324.1">
    <property type="nucleotide sequence ID" value="XM_068283223.1"/>
</dbReference>
<keyword evidence="1" id="KW-0732">Signal</keyword>
<gene>
    <name evidence="2" type="ORF">YALI1_F03197g</name>
</gene>
<feature type="signal peptide" evidence="1">
    <location>
        <begin position="1"/>
        <end position="20"/>
    </location>
</feature>
<name>A0A1D8NLK9_YARLL</name>
<protein>
    <recommendedName>
        <fullName evidence="4">Secreted protein</fullName>
    </recommendedName>
</protein>
<sequence length="86" mass="9931">MWIRRCHILIAILLQTPACCIDSDSRQCTVNSLYHNFSAAPTSDRMFSPVLNWFGYCCLFGCQLCYVRQLLSASRQYLPPISRDHL</sequence>
<dbReference type="AlphaFoldDB" id="A0A1D8NLK9"/>
<reference evidence="2 3" key="1">
    <citation type="journal article" date="2016" name="PLoS ONE">
        <title>Sequence Assembly of Yarrowia lipolytica Strain W29/CLIB89 Shows Transposable Element Diversity.</title>
        <authorList>
            <person name="Magnan C."/>
            <person name="Yu J."/>
            <person name="Chang I."/>
            <person name="Jahn E."/>
            <person name="Kanomata Y."/>
            <person name="Wu J."/>
            <person name="Zeller M."/>
            <person name="Oakes M."/>
            <person name="Baldi P."/>
            <person name="Sandmeyer S."/>
        </authorList>
    </citation>
    <scope>NUCLEOTIDE SEQUENCE [LARGE SCALE GENOMIC DNA]</scope>
    <source>
        <strain evidence="3">CLIB89(W29)</strain>
    </source>
</reference>